<dbReference type="SUPFAM" id="SSF54001">
    <property type="entry name" value="Cysteine proteinases"/>
    <property type="match status" value="1"/>
</dbReference>
<reference evidence="2" key="1">
    <citation type="submission" date="2021-12" db="EMBL/GenBank/DDBJ databases">
        <authorList>
            <person name="King R."/>
        </authorList>
    </citation>
    <scope>NUCLEOTIDE SEQUENCE</scope>
</reference>
<dbReference type="InterPro" id="IPR050704">
    <property type="entry name" value="Peptidase_C85-like"/>
</dbReference>
<dbReference type="InterPro" id="IPR003323">
    <property type="entry name" value="OTU_dom"/>
</dbReference>
<dbReference type="AlphaFoldDB" id="A0A9P0B8T0"/>
<dbReference type="Proteomes" id="UP001154078">
    <property type="component" value="Chromosome 5"/>
</dbReference>
<sequence length="96" mass="10805">MDEEKTVNEDEFKKYCKDVATTKLWGGQLELKALSNILSCPIKVIQASGPPTIQGEGLDGPELILTYHRFLYRLGEHYNSTEQGGPKQDDDDEDEC</sequence>
<dbReference type="GO" id="GO:0004843">
    <property type="term" value="F:cysteine-type deubiquitinase activity"/>
    <property type="evidence" value="ECO:0007669"/>
    <property type="project" value="TreeGrafter"/>
</dbReference>
<dbReference type="PANTHER" id="PTHR12419:SF10">
    <property type="entry name" value="DEUBIQUITINASE OTUD6B"/>
    <property type="match status" value="1"/>
</dbReference>
<evidence type="ECO:0000259" key="1">
    <source>
        <dbReference type="Pfam" id="PF02338"/>
    </source>
</evidence>
<dbReference type="OrthoDB" id="415023at2759"/>
<gene>
    <name evidence="2" type="ORF">MELIAE_LOCUS8184</name>
</gene>
<organism evidence="2 3">
    <name type="scientific">Brassicogethes aeneus</name>
    <name type="common">Rape pollen beetle</name>
    <name type="synonym">Meligethes aeneus</name>
    <dbReference type="NCBI Taxonomy" id="1431903"/>
    <lineage>
        <taxon>Eukaryota</taxon>
        <taxon>Metazoa</taxon>
        <taxon>Ecdysozoa</taxon>
        <taxon>Arthropoda</taxon>
        <taxon>Hexapoda</taxon>
        <taxon>Insecta</taxon>
        <taxon>Pterygota</taxon>
        <taxon>Neoptera</taxon>
        <taxon>Endopterygota</taxon>
        <taxon>Coleoptera</taxon>
        <taxon>Polyphaga</taxon>
        <taxon>Cucujiformia</taxon>
        <taxon>Nitidulidae</taxon>
        <taxon>Meligethinae</taxon>
        <taxon>Brassicogethes</taxon>
    </lineage>
</organism>
<dbReference type="Pfam" id="PF02338">
    <property type="entry name" value="OTU"/>
    <property type="match status" value="1"/>
</dbReference>
<accession>A0A9P0B8T0</accession>
<evidence type="ECO:0000313" key="3">
    <source>
        <dbReference type="Proteomes" id="UP001154078"/>
    </source>
</evidence>
<name>A0A9P0B8T0_BRAAE</name>
<dbReference type="Gene3D" id="3.90.70.80">
    <property type="match status" value="1"/>
</dbReference>
<dbReference type="GO" id="GO:0016579">
    <property type="term" value="P:protein deubiquitination"/>
    <property type="evidence" value="ECO:0007669"/>
    <property type="project" value="TreeGrafter"/>
</dbReference>
<proteinExistence type="predicted"/>
<protein>
    <recommendedName>
        <fullName evidence="1">OTU domain-containing protein</fullName>
    </recommendedName>
</protein>
<dbReference type="EMBL" id="OV121136">
    <property type="protein sequence ID" value="CAH0557471.1"/>
    <property type="molecule type" value="Genomic_DNA"/>
</dbReference>
<dbReference type="PANTHER" id="PTHR12419">
    <property type="entry name" value="OTU DOMAIN CONTAINING PROTEIN"/>
    <property type="match status" value="1"/>
</dbReference>
<evidence type="ECO:0000313" key="2">
    <source>
        <dbReference type="EMBL" id="CAH0557471.1"/>
    </source>
</evidence>
<dbReference type="InterPro" id="IPR038765">
    <property type="entry name" value="Papain-like_cys_pep_sf"/>
</dbReference>
<keyword evidence="3" id="KW-1185">Reference proteome</keyword>
<feature type="domain" description="OTU" evidence="1">
    <location>
        <begin position="5"/>
        <end position="78"/>
    </location>
</feature>